<evidence type="ECO:0000313" key="3">
    <source>
        <dbReference type="EMBL" id="CAD8392059.1"/>
    </source>
</evidence>
<organism evidence="3">
    <name type="scientific">Rhodosorus marinus</name>
    <dbReference type="NCBI Taxonomy" id="101924"/>
    <lineage>
        <taxon>Eukaryota</taxon>
        <taxon>Rhodophyta</taxon>
        <taxon>Stylonematophyceae</taxon>
        <taxon>Stylonematales</taxon>
        <taxon>Stylonemataceae</taxon>
        <taxon>Rhodosorus</taxon>
    </lineage>
</organism>
<evidence type="ECO:0000259" key="2">
    <source>
        <dbReference type="Pfam" id="PF02617"/>
    </source>
</evidence>
<name>A0A7S0G0I4_9RHOD</name>
<dbReference type="InterPro" id="IPR014719">
    <property type="entry name" value="Ribosomal_bL12_C/ClpS-like"/>
</dbReference>
<accession>A0A7S0G0I4</accession>
<dbReference type="Gene3D" id="3.30.1390.10">
    <property type="match status" value="1"/>
</dbReference>
<dbReference type="PANTHER" id="PTHR33473">
    <property type="entry name" value="ATP-DEPENDENT CLP PROTEASE ADAPTER PROTEIN CLPS1, CHLOROPLASTIC"/>
    <property type="match status" value="1"/>
</dbReference>
<feature type="domain" description="Adaptor protein ClpS core" evidence="2">
    <location>
        <begin position="58"/>
        <end position="123"/>
    </location>
</feature>
<gene>
    <name evidence="3" type="ORF">RMAR0315_LOCUS2034</name>
</gene>
<dbReference type="AlphaFoldDB" id="A0A7S0G0I4"/>
<dbReference type="InterPro" id="IPR003769">
    <property type="entry name" value="ClpS_core"/>
</dbReference>
<proteinExistence type="predicted"/>
<dbReference type="GO" id="GO:0006508">
    <property type="term" value="P:proteolysis"/>
    <property type="evidence" value="ECO:0007669"/>
    <property type="project" value="InterPro"/>
</dbReference>
<dbReference type="GO" id="GO:0030163">
    <property type="term" value="P:protein catabolic process"/>
    <property type="evidence" value="ECO:0007669"/>
    <property type="project" value="InterPro"/>
</dbReference>
<feature type="region of interest" description="Disordered" evidence="1">
    <location>
        <begin position="23"/>
        <end position="54"/>
    </location>
</feature>
<reference evidence="3" key="1">
    <citation type="submission" date="2021-01" db="EMBL/GenBank/DDBJ databases">
        <authorList>
            <person name="Corre E."/>
            <person name="Pelletier E."/>
            <person name="Niang G."/>
            <person name="Scheremetjew M."/>
            <person name="Finn R."/>
            <person name="Kale V."/>
            <person name="Holt S."/>
            <person name="Cochrane G."/>
            <person name="Meng A."/>
            <person name="Brown T."/>
            <person name="Cohen L."/>
        </authorList>
    </citation>
    <scope>NUCLEOTIDE SEQUENCE</scope>
    <source>
        <strain evidence="3">UTEX LB 2760</strain>
    </source>
</reference>
<dbReference type="EMBL" id="HBEK01003730">
    <property type="protein sequence ID" value="CAD8392059.1"/>
    <property type="molecule type" value="Transcribed_RNA"/>
</dbReference>
<dbReference type="PANTHER" id="PTHR33473:SF17">
    <property type="entry name" value="ATP-DEPENDENT CLP PROTEASE ADAPTER PROTEIN CLPS1, CHLOROPLASTIC"/>
    <property type="match status" value="1"/>
</dbReference>
<dbReference type="Pfam" id="PF02617">
    <property type="entry name" value="ClpS"/>
    <property type="match status" value="1"/>
</dbReference>
<dbReference type="SUPFAM" id="SSF54736">
    <property type="entry name" value="ClpS-like"/>
    <property type="match status" value="1"/>
</dbReference>
<evidence type="ECO:0000256" key="1">
    <source>
        <dbReference type="SAM" id="MobiDB-lite"/>
    </source>
</evidence>
<protein>
    <recommendedName>
        <fullName evidence="2">Adaptor protein ClpS core domain-containing protein</fullName>
    </recommendedName>
</protein>
<sequence length="133" mass="14246">MAFVGPGVGLLPKGRADRRVVRSLGGGSQNRPLNPGAGSSTVLERPTQTQKGKIDPGKRYKVIVFGENGQTRDFIAQVLMKCLPGMREETAKEIADKAKKAGKAVVGAWIFEMAEAYCDSLRSSGLVADIQLE</sequence>
<feature type="compositionally biased region" description="Polar residues" evidence="1">
    <location>
        <begin position="29"/>
        <end position="51"/>
    </location>
</feature>
<dbReference type="InterPro" id="IPR022935">
    <property type="entry name" value="ClpS"/>
</dbReference>